<gene>
    <name evidence="6" type="ORF">FN846DRAFT_902766</name>
</gene>
<feature type="region of interest" description="Disordered" evidence="4">
    <location>
        <begin position="487"/>
        <end position="527"/>
    </location>
</feature>
<dbReference type="Pfam" id="PF00929">
    <property type="entry name" value="RNase_T"/>
    <property type="match status" value="1"/>
</dbReference>
<keyword evidence="1" id="KW-0540">Nuclease</keyword>
<proteinExistence type="predicted"/>
<evidence type="ECO:0000256" key="1">
    <source>
        <dbReference type="ARBA" id="ARBA00022722"/>
    </source>
</evidence>
<dbReference type="PANTHER" id="PTHR12801:SF114">
    <property type="entry name" value="EXONUCLEASE, PUTATIVE (AFU_ORTHOLOGUE AFUA_7G00870)-RELATED"/>
    <property type="match status" value="1"/>
</dbReference>
<dbReference type="InterPro" id="IPR012337">
    <property type="entry name" value="RNaseH-like_sf"/>
</dbReference>
<evidence type="ECO:0000259" key="5">
    <source>
        <dbReference type="SMART" id="SM00479"/>
    </source>
</evidence>
<dbReference type="AlphaFoldDB" id="A0A5J5F8B6"/>
<dbReference type="GO" id="GO:0003676">
    <property type="term" value="F:nucleic acid binding"/>
    <property type="evidence" value="ECO:0007669"/>
    <property type="project" value="InterPro"/>
</dbReference>
<feature type="region of interest" description="Disordered" evidence="4">
    <location>
        <begin position="1"/>
        <end position="25"/>
    </location>
</feature>
<dbReference type="PANTHER" id="PTHR12801">
    <property type="entry name" value="RNA EXONUCLEASE REXO1 / RECO3 FAMILY MEMBER-RELATED"/>
    <property type="match status" value="1"/>
</dbReference>
<dbReference type="SUPFAM" id="SSF53098">
    <property type="entry name" value="Ribonuclease H-like"/>
    <property type="match status" value="1"/>
</dbReference>
<name>A0A5J5F8B6_9PEZI</name>
<evidence type="ECO:0000256" key="3">
    <source>
        <dbReference type="ARBA" id="ARBA00022839"/>
    </source>
</evidence>
<keyword evidence="7" id="KW-1185">Reference proteome</keyword>
<evidence type="ECO:0000256" key="4">
    <source>
        <dbReference type="SAM" id="MobiDB-lite"/>
    </source>
</evidence>
<dbReference type="Proteomes" id="UP000326924">
    <property type="component" value="Unassembled WGS sequence"/>
</dbReference>
<dbReference type="GO" id="GO:0006364">
    <property type="term" value="P:rRNA processing"/>
    <property type="evidence" value="ECO:0007669"/>
    <property type="project" value="TreeGrafter"/>
</dbReference>
<dbReference type="InterPro" id="IPR013520">
    <property type="entry name" value="Ribonucl_H"/>
</dbReference>
<dbReference type="InterPro" id="IPR036397">
    <property type="entry name" value="RNaseH_sf"/>
</dbReference>
<dbReference type="GO" id="GO:0000027">
    <property type="term" value="P:ribosomal large subunit assembly"/>
    <property type="evidence" value="ECO:0007669"/>
    <property type="project" value="TreeGrafter"/>
</dbReference>
<sequence>MAGYNRVPHNMDHQPRSASSHTRASLTTGSYQAAFRSPVASQLSARTTGAFCDVCEREFRSEASLQAHCEASKLHKKLKRRQESEATSGLGMRNVTPLALGSAASQAYQQGFAASAAVSESSAALTLHMQGRGFDSVAQLDSQQSFSIVMNGPAASGNLSIPCSTGWSSFQHGDNYWSVVPLTEQQQALALLEARCHPEEDLVKNQHVVRPYGPEDFAGLRRCKYCGVLKRTAKSQTGCIFHPGKRLPAKQDPNRAFSCCGKTTRGCKSFSDHEYLDVDRVFLAKYQDYAATPPRASGYAKRSAVAIDCEMAGIRGAHSTLIQLSVVDYLTGEILINSLVKPTDKVVDWRTRISGVTAQAMAEAVARGEALYGWKEARAELWKYIDADTILVGHSLQNDLDALRLIHTRIVDSGILAKNAVGPSGRQWGLKGLCQELLRMDVQDSTRNGHDCTEDALAAREVVLWCCQTPLGLAEWAVAAKAQEEQKAAERKRKDQERKAERQAQNAAKKENQLPTPGPGSSLSEVLAAEMGFGPGVDLLQ</sequence>
<feature type="domain" description="Exonuclease" evidence="5">
    <location>
        <begin position="303"/>
        <end position="472"/>
    </location>
</feature>
<feature type="compositionally biased region" description="Basic and acidic residues" evidence="4">
    <location>
        <begin position="487"/>
        <end position="512"/>
    </location>
</feature>
<evidence type="ECO:0000313" key="7">
    <source>
        <dbReference type="Proteomes" id="UP000326924"/>
    </source>
</evidence>
<reference evidence="6 7" key="1">
    <citation type="submission" date="2019-09" db="EMBL/GenBank/DDBJ databases">
        <title>Draft genome of the ectomycorrhizal ascomycete Sphaerosporella brunnea.</title>
        <authorList>
            <consortium name="DOE Joint Genome Institute"/>
            <person name="Benucci G.M."/>
            <person name="Marozzi G."/>
            <person name="Antonielli L."/>
            <person name="Sanchez S."/>
            <person name="Marco P."/>
            <person name="Wang X."/>
            <person name="Falini L.B."/>
            <person name="Barry K."/>
            <person name="Haridas S."/>
            <person name="Lipzen A."/>
            <person name="Labutti K."/>
            <person name="Grigoriev I.V."/>
            <person name="Murat C."/>
            <person name="Martin F."/>
            <person name="Albertini E."/>
            <person name="Donnini D."/>
            <person name="Bonito G."/>
        </authorList>
    </citation>
    <scope>NUCLEOTIDE SEQUENCE [LARGE SCALE GENOMIC DNA]</scope>
    <source>
        <strain evidence="6 7">Sb_GMNB300</strain>
    </source>
</reference>
<dbReference type="GO" id="GO:0005634">
    <property type="term" value="C:nucleus"/>
    <property type="evidence" value="ECO:0007669"/>
    <property type="project" value="TreeGrafter"/>
</dbReference>
<keyword evidence="2" id="KW-0378">Hydrolase</keyword>
<comment type="caution">
    <text evidence="6">The sequence shown here is derived from an EMBL/GenBank/DDBJ whole genome shotgun (WGS) entry which is preliminary data.</text>
</comment>
<keyword evidence="3" id="KW-0269">Exonuclease</keyword>
<evidence type="ECO:0000256" key="2">
    <source>
        <dbReference type="ARBA" id="ARBA00022801"/>
    </source>
</evidence>
<dbReference type="SMART" id="SM00479">
    <property type="entry name" value="EXOIII"/>
    <property type="match status" value="1"/>
</dbReference>
<dbReference type="Gene3D" id="3.30.420.10">
    <property type="entry name" value="Ribonuclease H-like superfamily/Ribonuclease H"/>
    <property type="match status" value="1"/>
</dbReference>
<feature type="compositionally biased region" description="Polar residues" evidence="4">
    <location>
        <begin position="513"/>
        <end position="524"/>
    </location>
</feature>
<dbReference type="InParanoid" id="A0A5J5F8B6"/>
<feature type="compositionally biased region" description="Polar residues" evidence="4">
    <location>
        <begin position="16"/>
        <end position="25"/>
    </location>
</feature>
<dbReference type="FunCoup" id="A0A5J5F8B6">
    <property type="interactions" value="77"/>
</dbReference>
<protein>
    <recommendedName>
        <fullName evidence="5">Exonuclease domain-containing protein</fullName>
    </recommendedName>
</protein>
<evidence type="ECO:0000313" key="6">
    <source>
        <dbReference type="EMBL" id="KAA8913484.1"/>
    </source>
</evidence>
<accession>A0A5J5F8B6</accession>
<dbReference type="GO" id="GO:0004527">
    <property type="term" value="F:exonuclease activity"/>
    <property type="evidence" value="ECO:0007669"/>
    <property type="project" value="UniProtKB-KW"/>
</dbReference>
<dbReference type="EMBL" id="VXIS01000014">
    <property type="protein sequence ID" value="KAA8913484.1"/>
    <property type="molecule type" value="Genomic_DNA"/>
</dbReference>
<organism evidence="6 7">
    <name type="scientific">Sphaerosporella brunnea</name>
    <dbReference type="NCBI Taxonomy" id="1250544"/>
    <lineage>
        <taxon>Eukaryota</taxon>
        <taxon>Fungi</taxon>
        <taxon>Dikarya</taxon>
        <taxon>Ascomycota</taxon>
        <taxon>Pezizomycotina</taxon>
        <taxon>Pezizomycetes</taxon>
        <taxon>Pezizales</taxon>
        <taxon>Pyronemataceae</taxon>
        <taxon>Sphaerosporella</taxon>
    </lineage>
</organism>
<dbReference type="OrthoDB" id="16516at2759"/>
<dbReference type="InterPro" id="IPR047021">
    <property type="entry name" value="REXO1/3/4-like"/>
</dbReference>
<dbReference type="CDD" id="cd06137">
    <property type="entry name" value="DEDDh_RNase"/>
    <property type="match status" value="1"/>
</dbReference>